<keyword evidence="8" id="KW-1185">Reference proteome</keyword>
<dbReference type="InterPro" id="IPR006311">
    <property type="entry name" value="TAT_signal"/>
</dbReference>
<comment type="similarity">
    <text evidence="2">Belongs to the bacterial solute-binding protein 1 family.</text>
</comment>
<accession>A0A846N0N5</accession>
<evidence type="ECO:0000256" key="5">
    <source>
        <dbReference type="ARBA" id="ARBA00022764"/>
    </source>
</evidence>
<evidence type="ECO:0000313" key="7">
    <source>
        <dbReference type="EMBL" id="NIK89514.1"/>
    </source>
</evidence>
<reference evidence="7 8" key="1">
    <citation type="submission" date="2020-03" db="EMBL/GenBank/DDBJ databases">
        <title>Genomic Encyclopedia of Type Strains, Phase IV (KMG-IV): sequencing the most valuable type-strain genomes for metagenomic binning, comparative biology and taxonomic classification.</title>
        <authorList>
            <person name="Goeker M."/>
        </authorList>
    </citation>
    <scope>NUCLEOTIDE SEQUENCE [LARGE SCALE GENOMIC DNA]</scope>
    <source>
        <strain evidence="7 8">DSM 19867</strain>
    </source>
</reference>
<dbReference type="EMBL" id="JAASRM010000001">
    <property type="protein sequence ID" value="NIK89514.1"/>
    <property type="molecule type" value="Genomic_DNA"/>
</dbReference>
<dbReference type="GO" id="GO:0030976">
    <property type="term" value="F:thiamine pyrophosphate binding"/>
    <property type="evidence" value="ECO:0007669"/>
    <property type="project" value="TreeGrafter"/>
</dbReference>
<sequence length="371" mass="40858">MAPPTDHRQRASRRNFLRKAGWTAGGIVLAGGVYALTGAPFVKHSGTRSLRVSTFGGLFERSFAQYIYPEFTKASGIAVQSQEQPEGAHFLFQLAEANKAGNPPMDVCCASSVDVLRGRAQGLWRVQDTQRLSNVRALKPRFSADFGQHPDHVAAMSWYMTLVVNPKEMKPAPDSWSVLWQPRKAAFGVMSGSTSLILEIATKLHFGGNEILETKEGIDKVIAKIGEMKSNVKLWWQDEGTMQTALINDEVLGGTYMHDTAMVMRRNGSDVVSIFPKEGAVEATNAWCQPSASRKTDEATEFLNFMCTPRAQELIARHVGSAPVMERGKLSLSDTEFAAVSSQIPSIPTATEARFKFTSYIEQRFTNMITG</sequence>
<evidence type="ECO:0000256" key="1">
    <source>
        <dbReference type="ARBA" id="ARBA00004418"/>
    </source>
</evidence>
<dbReference type="PROSITE" id="PS51318">
    <property type="entry name" value="TAT"/>
    <property type="match status" value="1"/>
</dbReference>
<evidence type="ECO:0000256" key="3">
    <source>
        <dbReference type="ARBA" id="ARBA00022448"/>
    </source>
</evidence>
<dbReference type="Proteomes" id="UP000570514">
    <property type="component" value="Unassembled WGS sequence"/>
</dbReference>
<evidence type="ECO:0000256" key="6">
    <source>
        <dbReference type="SAM" id="Phobius"/>
    </source>
</evidence>
<organism evidence="7 8">
    <name type="scientific">Rhizomicrobium palustre</name>
    <dbReference type="NCBI Taxonomy" id="189966"/>
    <lineage>
        <taxon>Bacteria</taxon>
        <taxon>Pseudomonadati</taxon>
        <taxon>Pseudomonadota</taxon>
        <taxon>Alphaproteobacteria</taxon>
        <taxon>Micropepsales</taxon>
        <taxon>Micropepsaceae</taxon>
        <taxon>Rhizomicrobium</taxon>
    </lineage>
</organism>
<keyword evidence="6" id="KW-0472">Membrane</keyword>
<evidence type="ECO:0000256" key="2">
    <source>
        <dbReference type="ARBA" id="ARBA00008520"/>
    </source>
</evidence>
<name>A0A846N0N5_9PROT</name>
<dbReference type="PANTHER" id="PTHR30006">
    <property type="entry name" value="THIAMINE-BINDING PERIPLASMIC PROTEIN-RELATED"/>
    <property type="match status" value="1"/>
</dbReference>
<dbReference type="RefSeq" id="WP_167083595.1">
    <property type="nucleotide sequence ID" value="NZ_BAAADC010000001.1"/>
</dbReference>
<comment type="caution">
    <text evidence="7">The sequence shown here is derived from an EMBL/GenBank/DDBJ whole genome shotgun (WGS) entry which is preliminary data.</text>
</comment>
<dbReference type="GO" id="GO:0015888">
    <property type="term" value="P:thiamine transport"/>
    <property type="evidence" value="ECO:0007669"/>
    <property type="project" value="TreeGrafter"/>
</dbReference>
<gene>
    <name evidence="7" type="ORF">FHS83_002832</name>
</gene>
<protein>
    <submittedName>
        <fullName evidence="7">Putative spermidine/putrescine transport system substrate-binding protein</fullName>
    </submittedName>
</protein>
<keyword evidence="5" id="KW-0574">Periplasm</keyword>
<evidence type="ECO:0000313" key="8">
    <source>
        <dbReference type="Proteomes" id="UP000570514"/>
    </source>
</evidence>
<dbReference type="InterPro" id="IPR006059">
    <property type="entry name" value="SBP"/>
</dbReference>
<keyword evidence="6" id="KW-0812">Transmembrane</keyword>
<dbReference type="AlphaFoldDB" id="A0A846N0N5"/>
<feature type="transmembrane region" description="Helical" evidence="6">
    <location>
        <begin position="20"/>
        <end position="42"/>
    </location>
</feature>
<keyword evidence="3" id="KW-0813">Transport</keyword>
<keyword evidence="6" id="KW-1133">Transmembrane helix</keyword>
<dbReference type="GO" id="GO:0030288">
    <property type="term" value="C:outer membrane-bounded periplasmic space"/>
    <property type="evidence" value="ECO:0007669"/>
    <property type="project" value="TreeGrafter"/>
</dbReference>
<evidence type="ECO:0000256" key="4">
    <source>
        <dbReference type="ARBA" id="ARBA00022729"/>
    </source>
</evidence>
<dbReference type="SUPFAM" id="SSF53850">
    <property type="entry name" value="Periplasmic binding protein-like II"/>
    <property type="match status" value="1"/>
</dbReference>
<proteinExistence type="inferred from homology"/>
<dbReference type="Gene3D" id="3.40.190.10">
    <property type="entry name" value="Periplasmic binding protein-like II"/>
    <property type="match status" value="2"/>
</dbReference>
<dbReference type="PANTHER" id="PTHR30006:SF3">
    <property type="entry name" value="THIAMINE-BINDING PERIPLASMIC PROTEIN"/>
    <property type="match status" value="1"/>
</dbReference>
<keyword evidence="4" id="KW-0732">Signal</keyword>
<dbReference type="GO" id="GO:0030975">
    <property type="term" value="F:thiamine binding"/>
    <property type="evidence" value="ECO:0007669"/>
    <property type="project" value="TreeGrafter"/>
</dbReference>
<dbReference type="Pfam" id="PF13416">
    <property type="entry name" value="SBP_bac_8"/>
    <property type="match status" value="1"/>
</dbReference>
<comment type="subcellular location">
    <subcellularLocation>
        <location evidence="1">Periplasm</location>
    </subcellularLocation>
</comment>